<comment type="caution">
    <text evidence="2">The sequence shown here is derived from an EMBL/GenBank/DDBJ whole genome shotgun (WGS) entry which is preliminary data.</text>
</comment>
<keyword evidence="3" id="KW-1185">Reference proteome</keyword>
<sequence>MTRKTIALVLTSLFALNACNDEKRPTIHTDKHNAFTHPNIVHNSKRGDGNARTHRTPAPSPSPAPQPAPNRTPNTHTNNIMVHGNQANRSGGHIHIAPRPSRNPPNATTALW</sequence>
<evidence type="ECO:0000313" key="3">
    <source>
        <dbReference type="Proteomes" id="UP000614058"/>
    </source>
</evidence>
<feature type="region of interest" description="Disordered" evidence="1">
    <location>
        <begin position="24"/>
        <end position="112"/>
    </location>
</feature>
<feature type="compositionally biased region" description="Basic and acidic residues" evidence="1">
    <location>
        <begin position="24"/>
        <end position="33"/>
    </location>
</feature>
<dbReference type="EMBL" id="JAEHNZ010000001">
    <property type="protein sequence ID" value="MBK0395743.1"/>
    <property type="molecule type" value="Genomic_DNA"/>
</dbReference>
<dbReference type="Proteomes" id="UP000614058">
    <property type="component" value="Unassembled WGS sequence"/>
</dbReference>
<evidence type="ECO:0000256" key="1">
    <source>
        <dbReference type="SAM" id="MobiDB-lite"/>
    </source>
</evidence>
<reference evidence="2 3" key="1">
    <citation type="journal article" date="2021" name="Pathogens">
        <title>Isolation and Characterization of Kingella bonacorsii sp. nov., A Novel Kingella Species Detected in a Stable Periodontitis Subject.</title>
        <authorList>
            <person name="Antezack A."/>
            <person name="Boxberger M."/>
            <person name="Rolland C."/>
            <person name="Monnet-Corti V."/>
            <person name="La Scola B."/>
        </authorList>
    </citation>
    <scope>NUCLEOTIDE SEQUENCE [LARGE SCALE GENOMIC DNA]</scope>
    <source>
        <strain evidence="2 3">Marseille-Q4569</strain>
    </source>
</reference>
<feature type="compositionally biased region" description="Pro residues" evidence="1">
    <location>
        <begin position="58"/>
        <end position="70"/>
    </location>
</feature>
<name>A0ABS1BRD8_9NEIS</name>
<protein>
    <recommendedName>
        <fullName evidence="4">Lipoprotein</fullName>
    </recommendedName>
</protein>
<organism evidence="2 3">
    <name type="scientific">Kingella bonacorsii</name>
    <dbReference type="NCBI Taxonomy" id="2796361"/>
    <lineage>
        <taxon>Bacteria</taxon>
        <taxon>Pseudomonadati</taxon>
        <taxon>Pseudomonadota</taxon>
        <taxon>Betaproteobacteria</taxon>
        <taxon>Neisseriales</taxon>
        <taxon>Neisseriaceae</taxon>
        <taxon>Kingella</taxon>
    </lineage>
</organism>
<evidence type="ECO:0008006" key="4">
    <source>
        <dbReference type="Google" id="ProtNLM"/>
    </source>
</evidence>
<proteinExistence type="predicted"/>
<feature type="compositionally biased region" description="Polar residues" evidence="1">
    <location>
        <begin position="76"/>
        <end position="89"/>
    </location>
</feature>
<gene>
    <name evidence="2" type="ORF">JDW22_03865</name>
</gene>
<dbReference type="RefSeq" id="WP_200521780.1">
    <property type="nucleotide sequence ID" value="NZ_JAEHNZ010000001.1"/>
</dbReference>
<evidence type="ECO:0000313" key="2">
    <source>
        <dbReference type="EMBL" id="MBK0395743.1"/>
    </source>
</evidence>
<accession>A0ABS1BRD8</accession>